<keyword evidence="1" id="KW-0472">Membrane</keyword>
<evidence type="ECO:0000313" key="3">
    <source>
        <dbReference type="Proteomes" id="UP000504629"/>
    </source>
</evidence>
<dbReference type="CTD" id="1349"/>
<dbReference type="Pfam" id="PF16020">
    <property type="entry name" value="Deltameth_res"/>
    <property type="match status" value="1"/>
</dbReference>
<feature type="transmembrane region" description="Helical" evidence="1">
    <location>
        <begin position="53"/>
        <end position="77"/>
    </location>
</feature>
<feature type="domain" description="Deltamethrin resistance protein prag01" evidence="2">
    <location>
        <begin position="31"/>
        <end position="82"/>
    </location>
</feature>
<protein>
    <submittedName>
        <fullName evidence="4">Uncharacterized protein LOC114251983</fullName>
    </submittedName>
</protein>
<keyword evidence="3" id="KW-1185">Reference proteome</keyword>
<name>A0A6J2KMN8_BOMMA</name>
<dbReference type="KEGG" id="bman:114251983"/>
<dbReference type="Proteomes" id="UP000504629">
    <property type="component" value="Unplaced"/>
</dbReference>
<keyword evidence="1" id="KW-0812">Transmembrane</keyword>
<dbReference type="PANTHER" id="PTHR22133">
    <property type="entry name" value="AT01821P-RELATED"/>
    <property type="match status" value="1"/>
</dbReference>
<dbReference type="AlphaFoldDB" id="A0A6J2KMN8"/>
<dbReference type="RefSeq" id="XP_028042242.1">
    <property type="nucleotide sequence ID" value="XM_028186441.1"/>
</dbReference>
<gene>
    <name evidence="4" type="primary">LOC114251983</name>
</gene>
<sequence>MFVTRQIASRFFQQTVRRYHGESHFKPPTMDELPVPKGSWQSHHDANQRRFNAVLLFGIAFTAATFVVAKTSGLVYLNYSPPKSLD</sequence>
<dbReference type="OrthoDB" id="9981889at2759"/>
<evidence type="ECO:0000259" key="2">
    <source>
        <dbReference type="Pfam" id="PF16020"/>
    </source>
</evidence>
<keyword evidence="1" id="KW-1133">Transmembrane helix</keyword>
<proteinExistence type="predicted"/>
<dbReference type="InterPro" id="IPR031973">
    <property type="entry name" value="Deltameth_res_prag01"/>
</dbReference>
<evidence type="ECO:0000313" key="4">
    <source>
        <dbReference type="RefSeq" id="XP_028042242.1"/>
    </source>
</evidence>
<dbReference type="PANTHER" id="PTHR22133:SF2">
    <property type="entry name" value="AT01821P-RELATED"/>
    <property type="match status" value="1"/>
</dbReference>
<dbReference type="GeneID" id="114251983"/>
<evidence type="ECO:0000256" key="1">
    <source>
        <dbReference type="SAM" id="Phobius"/>
    </source>
</evidence>
<organism evidence="3 4">
    <name type="scientific">Bombyx mandarina</name>
    <name type="common">Wild silk moth</name>
    <name type="synonym">Wild silkworm</name>
    <dbReference type="NCBI Taxonomy" id="7092"/>
    <lineage>
        <taxon>Eukaryota</taxon>
        <taxon>Metazoa</taxon>
        <taxon>Ecdysozoa</taxon>
        <taxon>Arthropoda</taxon>
        <taxon>Hexapoda</taxon>
        <taxon>Insecta</taxon>
        <taxon>Pterygota</taxon>
        <taxon>Neoptera</taxon>
        <taxon>Endopterygota</taxon>
        <taxon>Lepidoptera</taxon>
        <taxon>Glossata</taxon>
        <taxon>Ditrysia</taxon>
        <taxon>Bombycoidea</taxon>
        <taxon>Bombycidae</taxon>
        <taxon>Bombycinae</taxon>
        <taxon>Bombyx</taxon>
    </lineage>
</organism>
<reference evidence="4" key="1">
    <citation type="submission" date="2025-08" db="UniProtKB">
        <authorList>
            <consortium name="RefSeq"/>
        </authorList>
    </citation>
    <scope>IDENTIFICATION</scope>
    <source>
        <tissue evidence="4">Silk gland</tissue>
    </source>
</reference>
<accession>A0A6J2KMN8</accession>